<accession>A0A3D8LFZ4</accession>
<keyword evidence="2" id="KW-1185">Reference proteome</keyword>
<sequence length="469" mass="53626">MKTLLTICFFLLLIIRFSYSQQIQFENDALPEVMAKAKRTGKPVFILVESRPHVSPNLSEEARKAWTDSGLYDPAVTGILNKEFLNVKAPYGSALARQMQQQYNVQQYPTYLYFDSDGGLVYRQGSTTTSVERYLSDIEEFKQRKAANKSVSYYQRELVAGRRDADFIKSYILLLNELGLTVEQVLLNVYVDALPAKAFNSFAEVVFIHQQGPHVDSKAFKRARFNQKLVDSLYTTLPLQERISINNLIISNTMEEAIAKRDRDLAYKGASFARGTYTTDYKRGNMTFQNNMMRFYNSTGDTAQYLQLLVSYVDEYYMGVPVDSVEQMLAADSAAMAASRDRMRLLSQNKPNSDSVQVHQRAYMRTGAQPNAGRSHLMMLNNSAYAVYRTGTTNNRYLTRALSWSKRAVELAPNSGYYDTLAHLLYKLEFYTEAEAMQEKAVEMARTENAHTHTEHLQQELIKIKNRSL</sequence>
<organism evidence="1 2">
    <name type="scientific">Pontibacter diazotrophicus</name>
    <dbReference type="NCBI Taxonomy" id="1400979"/>
    <lineage>
        <taxon>Bacteria</taxon>
        <taxon>Pseudomonadati</taxon>
        <taxon>Bacteroidota</taxon>
        <taxon>Cytophagia</taxon>
        <taxon>Cytophagales</taxon>
        <taxon>Hymenobacteraceae</taxon>
        <taxon>Pontibacter</taxon>
    </lineage>
</organism>
<dbReference type="OrthoDB" id="645813at2"/>
<dbReference type="AlphaFoldDB" id="A0A3D8LFZ4"/>
<dbReference type="SUPFAM" id="SSF48452">
    <property type="entry name" value="TPR-like"/>
    <property type="match status" value="1"/>
</dbReference>
<reference evidence="2" key="1">
    <citation type="submission" date="2018-08" db="EMBL/GenBank/DDBJ databases">
        <authorList>
            <person name="Liu Z.-W."/>
            <person name="Du Z.-J."/>
        </authorList>
    </citation>
    <scope>NUCLEOTIDE SEQUENCE [LARGE SCALE GENOMIC DNA]</scope>
    <source>
        <strain evidence="2">H4X</strain>
    </source>
</reference>
<dbReference type="EMBL" id="QRGR01000004">
    <property type="protein sequence ID" value="RDV16313.1"/>
    <property type="molecule type" value="Genomic_DNA"/>
</dbReference>
<dbReference type="InterPro" id="IPR036249">
    <property type="entry name" value="Thioredoxin-like_sf"/>
</dbReference>
<evidence type="ECO:0000313" key="2">
    <source>
        <dbReference type="Proteomes" id="UP000256708"/>
    </source>
</evidence>
<evidence type="ECO:0000313" key="1">
    <source>
        <dbReference type="EMBL" id="RDV16313.1"/>
    </source>
</evidence>
<dbReference type="Proteomes" id="UP000256708">
    <property type="component" value="Unassembled WGS sequence"/>
</dbReference>
<proteinExistence type="predicted"/>
<comment type="caution">
    <text evidence="1">The sequence shown here is derived from an EMBL/GenBank/DDBJ whole genome shotgun (WGS) entry which is preliminary data.</text>
</comment>
<evidence type="ECO:0008006" key="3">
    <source>
        <dbReference type="Google" id="ProtNLM"/>
    </source>
</evidence>
<dbReference type="InterPro" id="IPR011990">
    <property type="entry name" value="TPR-like_helical_dom_sf"/>
</dbReference>
<dbReference type="SUPFAM" id="SSF52833">
    <property type="entry name" value="Thioredoxin-like"/>
    <property type="match status" value="1"/>
</dbReference>
<dbReference type="Gene3D" id="3.40.30.10">
    <property type="entry name" value="Glutaredoxin"/>
    <property type="match status" value="1"/>
</dbReference>
<protein>
    <recommendedName>
        <fullName evidence="3">Thioredoxin family protein</fullName>
    </recommendedName>
</protein>
<dbReference type="Gene3D" id="1.25.40.10">
    <property type="entry name" value="Tetratricopeptide repeat domain"/>
    <property type="match status" value="1"/>
</dbReference>
<name>A0A3D8LFZ4_9BACT</name>
<dbReference type="RefSeq" id="WP_115564173.1">
    <property type="nucleotide sequence ID" value="NZ_QRGR01000004.1"/>
</dbReference>
<gene>
    <name evidence="1" type="ORF">DXT99_03650</name>
</gene>